<protein>
    <submittedName>
        <fullName evidence="2">Uncharacterized protein</fullName>
    </submittedName>
</protein>
<evidence type="ECO:0000313" key="3">
    <source>
        <dbReference type="Proteomes" id="UP000298781"/>
    </source>
</evidence>
<organism evidence="2 3">
    <name type="scientific">Phreatobacter stygius</name>
    <dbReference type="NCBI Taxonomy" id="1940610"/>
    <lineage>
        <taxon>Bacteria</taxon>
        <taxon>Pseudomonadati</taxon>
        <taxon>Pseudomonadota</taxon>
        <taxon>Alphaproteobacteria</taxon>
        <taxon>Hyphomicrobiales</taxon>
        <taxon>Phreatobacteraceae</taxon>
        <taxon>Phreatobacter</taxon>
    </lineage>
</organism>
<proteinExistence type="predicted"/>
<feature type="chain" id="PRO_5020894515" evidence="1">
    <location>
        <begin position="25"/>
        <end position="228"/>
    </location>
</feature>
<gene>
    <name evidence="2" type="ORF">E8M01_16140</name>
</gene>
<evidence type="ECO:0000256" key="1">
    <source>
        <dbReference type="SAM" id="SignalP"/>
    </source>
</evidence>
<accession>A0A4D7B3I9</accession>
<dbReference type="KEGG" id="pstg:E8M01_16140"/>
<dbReference type="RefSeq" id="WP_136961049.1">
    <property type="nucleotide sequence ID" value="NZ_CP039690.1"/>
</dbReference>
<keyword evidence="1" id="KW-0732">Signal</keyword>
<name>A0A4D7B3I9_9HYPH</name>
<feature type="signal peptide" evidence="1">
    <location>
        <begin position="1"/>
        <end position="24"/>
    </location>
</feature>
<sequence length="228" mass="24545">MHPTALKRCALAAGLLAWPLAAEAQTPPSTGATPAPVQQAVPPVQQAPDTVLPAPVGPAAVDISAAIKRAQEAASAGRSTEALDALDEAAVTIWERMPLTVRRATLVAEEPQGYGVFNPRDSSSFDAGQPLLVYVELNGQGWRRSGDLFRTDLVLDFELRTKDGQALVAQQAFNTIATASRRRNREFFVYVTYSFSGVEPGDYVVRTTVRDRAGSKQTSFDLSFTVKP</sequence>
<dbReference type="Proteomes" id="UP000298781">
    <property type="component" value="Chromosome"/>
</dbReference>
<evidence type="ECO:0000313" key="2">
    <source>
        <dbReference type="EMBL" id="QCI65603.1"/>
    </source>
</evidence>
<dbReference type="AlphaFoldDB" id="A0A4D7B3I9"/>
<reference evidence="2 3" key="1">
    <citation type="submission" date="2019-04" db="EMBL/GenBank/DDBJ databases">
        <title>Phreatobacter aquaticus sp. nov.</title>
        <authorList>
            <person name="Choi A."/>
        </authorList>
    </citation>
    <scope>NUCLEOTIDE SEQUENCE [LARGE SCALE GENOMIC DNA]</scope>
    <source>
        <strain evidence="2 3">KCTC 52518</strain>
    </source>
</reference>
<keyword evidence="3" id="KW-1185">Reference proteome</keyword>
<dbReference type="EMBL" id="CP039690">
    <property type="protein sequence ID" value="QCI65603.1"/>
    <property type="molecule type" value="Genomic_DNA"/>
</dbReference>
<dbReference type="OrthoDB" id="8444059at2"/>